<comment type="caution">
    <text evidence="3">The sequence shown here is derived from an EMBL/GenBank/DDBJ whole genome shotgun (WGS) entry which is preliminary data.</text>
</comment>
<sequence length="255" mass="27192">MSVMCLRDSMFGCQVSPDASTTAGPELRQVLFVGNTCEGGRRALSGVRRPLIVPLRECRRGLDVAATFVCSQAPGGASSWLRPQVTAALTGSRGWAPGSVALTGDGPVSYPAGRGEASRVSPTADKRPRTGGQVSRRPMVHRRLFTDNLLSSLRQEGRHLFSVDAPKRLVRCAAHLPPRRPSPHQKSLSGVRLPSRYQVPAAMEEDQAWEKACVASYVPVGGGSVWVTVIIVVVVVMVVVVVGLDCHVGTLSMSS</sequence>
<organism evidence="3 4">
    <name type="scientific">Portunus trituberculatus</name>
    <name type="common">Swimming crab</name>
    <name type="synonym">Neptunus trituberculatus</name>
    <dbReference type="NCBI Taxonomy" id="210409"/>
    <lineage>
        <taxon>Eukaryota</taxon>
        <taxon>Metazoa</taxon>
        <taxon>Ecdysozoa</taxon>
        <taxon>Arthropoda</taxon>
        <taxon>Crustacea</taxon>
        <taxon>Multicrustacea</taxon>
        <taxon>Malacostraca</taxon>
        <taxon>Eumalacostraca</taxon>
        <taxon>Eucarida</taxon>
        <taxon>Decapoda</taxon>
        <taxon>Pleocyemata</taxon>
        <taxon>Brachyura</taxon>
        <taxon>Eubrachyura</taxon>
        <taxon>Portunoidea</taxon>
        <taxon>Portunidae</taxon>
        <taxon>Portuninae</taxon>
        <taxon>Portunus</taxon>
    </lineage>
</organism>
<keyword evidence="2" id="KW-0472">Membrane</keyword>
<feature type="transmembrane region" description="Helical" evidence="2">
    <location>
        <begin position="223"/>
        <end position="244"/>
    </location>
</feature>
<name>A0A5B7DSR9_PORTR</name>
<protein>
    <submittedName>
        <fullName evidence="3">Uncharacterized protein</fullName>
    </submittedName>
</protein>
<evidence type="ECO:0000256" key="1">
    <source>
        <dbReference type="SAM" id="MobiDB-lite"/>
    </source>
</evidence>
<evidence type="ECO:0000313" key="3">
    <source>
        <dbReference type="EMBL" id="MPC24641.1"/>
    </source>
</evidence>
<dbReference type="AlphaFoldDB" id="A0A5B7DSR9"/>
<keyword evidence="2" id="KW-1133">Transmembrane helix</keyword>
<reference evidence="3 4" key="1">
    <citation type="submission" date="2019-05" db="EMBL/GenBank/DDBJ databases">
        <title>Another draft genome of Portunus trituberculatus and its Hox gene families provides insights of decapod evolution.</title>
        <authorList>
            <person name="Jeong J.-H."/>
            <person name="Song I."/>
            <person name="Kim S."/>
            <person name="Choi T."/>
            <person name="Kim D."/>
            <person name="Ryu S."/>
            <person name="Kim W."/>
        </authorList>
    </citation>
    <scope>NUCLEOTIDE SEQUENCE [LARGE SCALE GENOMIC DNA]</scope>
    <source>
        <tissue evidence="3">Muscle</tissue>
    </source>
</reference>
<keyword evidence="2" id="KW-0812">Transmembrane</keyword>
<accession>A0A5B7DSR9</accession>
<keyword evidence="4" id="KW-1185">Reference proteome</keyword>
<dbReference type="Proteomes" id="UP000324222">
    <property type="component" value="Unassembled WGS sequence"/>
</dbReference>
<gene>
    <name evidence="3" type="ORF">E2C01_017728</name>
</gene>
<evidence type="ECO:0000313" key="4">
    <source>
        <dbReference type="Proteomes" id="UP000324222"/>
    </source>
</evidence>
<evidence type="ECO:0000256" key="2">
    <source>
        <dbReference type="SAM" id="Phobius"/>
    </source>
</evidence>
<feature type="region of interest" description="Disordered" evidence="1">
    <location>
        <begin position="105"/>
        <end position="134"/>
    </location>
</feature>
<proteinExistence type="predicted"/>
<dbReference type="EMBL" id="VSRR010001355">
    <property type="protein sequence ID" value="MPC24641.1"/>
    <property type="molecule type" value="Genomic_DNA"/>
</dbReference>